<sequence>MTSASNDDIIELLGCVLALISAGFSSSGSPTKSADWALHISGIVSIIDCLDPRAVELAGDVPRLAKEVAVHLDIGAFSLGSASRKKRNGRLAWLEWEIAPPDAPLAQAQACATFSPMEIMTGYPRSLVTIIAALSAVLECRERGEENVDLLLRQTVNSLYKRACACAGTTNHPPAPVLHGVKEGDGHDGNPICSARYHLNRMATPAHPRSSLNPTHSSPNNRLGKHAQSSAYIPVARRFPNQCLYALSSRQGTDGT</sequence>
<accession>A0ABR4FP28</accession>
<evidence type="ECO:0000256" key="1">
    <source>
        <dbReference type="SAM" id="MobiDB-lite"/>
    </source>
</evidence>
<comment type="caution">
    <text evidence="2">The sequence shown here is derived from an EMBL/GenBank/DDBJ whole genome shotgun (WGS) entry which is preliminary data.</text>
</comment>
<gene>
    <name evidence="2" type="ORF">BJX66DRAFT_70233</name>
</gene>
<evidence type="ECO:0000313" key="3">
    <source>
        <dbReference type="Proteomes" id="UP001610563"/>
    </source>
</evidence>
<reference evidence="2 3" key="1">
    <citation type="submission" date="2024-07" db="EMBL/GenBank/DDBJ databases">
        <title>Section-level genome sequencing and comparative genomics of Aspergillus sections Usti and Cavernicolus.</title>
        <authorList>
            <consortium name="Lawrence Berkeley National Laboratory"/>
            <person name="Nybo J.L."/>
            <person name="Vesth T.C."/>
            <person name="Theobald S."/>
            <person name="Frisvad J.C."/>
            <person name="Larsen T.O."/>
            <person name="Kjaerboelling I."/>
            <person name="Rothschild-Mancinelli K."/>
            <person name="Lyhne E.K."/>
            <person name="Kogle M.E."/>
            <person name="Barry K."/>
            <person name="Clum A."/>
            <person name="Na H."/>
            <person name="Ledsgaard L."/>
            <person name="Lin J."/>
            <person name="Lipzen A."/>
            <person name="Kuo A."/>
            <person name="Riley R."/>
            <person name="Mondo S."/>
            <person name="Labutti K."/>
            <person name="Haridas S."/>
            <person name="Pangalinan J."/>
            <person name="Salamov A.A."/>
            <person name="Simmons B.A."/>
            <person name="Magnuson J.K."/>
            <person name="Chen J."/>
            <person name="Drula E."/>
            <person name="Henrissat B."/>
            <person name="Wiebenga A."/>
            <person name="Lubbers R.J."/>
            <person name="Gomes A.C."/>
            <person name="Makela M.R."/>
            <person name="Stajich J."/>
            <person name="Grigoriev I.V."/>
            <person name="Mortensen U.H."/>
            <person name="De Vries R.P."/>
            <person name="Baker S.E."/>
            <person name="Andersen M.R."/>
        </authorList>
    </citation>
    <scope>NUCLEOTIDE SEQUENCE [LARGE SCALE GENOMIC DNA]</scope>
    <source>
        <strain evidence="2 3">CBS 209.92</strain>
    </source>
</reference>
<evidence type="ECO:0000313" key="2">
    <source>
        <dbReference type="EMBL" id="KAL2785019.1"/>
    </source>
</evidence>
<feature type="region of interest" description="Disordered" evidence="1">
    <location>
        <begin position="205"/>
        <end position="226"/>
    </location>
</feature>
<organism evidence="2 3">
    <name type="scientific">Aspergillus keveii</name>
    <dbReference type="NCBI Taxonomy" id="714993"/>
    <lineage>
        <taxon>Eukaryota</taxon>
        <taxon>Fungi</taxon>
        <taxon>Dikarya</taxon>
        <taxon>Ascomycota</taxon>
        <taxon>Pezizomycotina</taxon>
        <taxon>Eurotiomycetes</taxon>
        <taxon>Eurotiomycetidae</taxon>
        <taxon>Eurotiales</taxon>
        <taxon>Aspergillaceae</taxon>
        <taxon>Aspergillus</taxon>
        <taxon>Aspergillus subgen. Nidulantes</taxon>
    </lineage>
</organism>
<feature type="compositionally biased region" description="Polar residues" evidence="1">
    <location>
        <begin position="210"/>
        <end position="226"/>
    </location>
</feature>
<proteinExistence type="predicted"/>
<keyword evidence="3" id="KW-1185">Reference proteome</keyword>
<name>A0ABR4FP28_9EURO</name>
<dbReference type="Proteomes" id="UP001610563">
    <property type="component" value="Unassembled WGS sequence"/>
</dbReference>
<protein>
    <submittedName>
        <fullName evidence="2">Uncharacterized protein</fullName>
    </submittedName>
</protein>
<dbReference type="EMBL" id="JBFTWV010000158">
    <property type="protein sequence ID" value="KAL2785019.1"/>
    <property type="molecule type" value="Genomic_DNA"/>
</dbReference>